<dbReference type="InterPro" id="IPR006638">
    <property type="entry name" value="Elp3/MiaA/NifB-like_rSAM"/>
</dbReference>
<dbReference type="EC" id="1.3.98.3" evidence="15"/>
<feature type="binding site" evidence="17">
    <location>
        <position position="61"/>
    </location>
    <ligand>
        <name>[4Fe-4S] cluster</name>
        <dbReference type="ChEBI" id="CHEBI:49883"/>
        <note>4Fe-4S-S-AdoMet</note>
    </ligand>
</feature>
<dbReference type="InterPro" id="IPR023404">
    <property type="entry name" value="rSAM_horseshoe"/>
</dbReference>
<keyword evidence="11 15" id="KW-0411">Iron-sulfur</keyword>
<comment type="pathway">
    <text evidence="2 15">Porphyrin-containing compound metabolism; protoporphyrin-IX biosynthesis; protoporphyrinogen-IX from coproporphyrinogen-III (AdoMet route): step 1/1.</text>
</comment>
<evidence type="ECO:0000259" key="18">
    <source>
        <dbReference type="PROSITE" id="PS51918"/>
    </source>
</evidence>
<evidence type="ECO:0000256" key="11">
    <source>
        <dbReference type="ARBA" id="ARBA00023014"/>
    </source>
</evidence>
<name>A0A6N6M598_9FLAO</name>
<feature type="binding site" evidence="16">
    <location>
        <position position="209"/>
    </location>
    <ligand>
        <name>S-adenosyl-L-methionine</name>
        <dbReference type="ChEBI" id="CHEBI:59789"/>
        <label>2</label>
    </ligand>
</feature>
<feature type="binding site" evidence="16">
    <location>
        <position position="243"/>
    </location>
    <ligand>
        <name>S-adenosyl-L-methionine</name>
        <dbReference type="ChEBI" id="CHEBI:59789"/>
        <label>2</label>
    </ligand>
</feature>
<dbReference type="RefSeq" id="WP_151167106.1">
    <property type="nucleotide sequence ID" value="NZ_WACR01000004.1"/>
</dbReference>
<evidence type="ECO:0000256" key="13">
    <source>
        <dbReference type="ARBA" id="ARBA00024295"/>
    </source>
</evidence>
<keyword evidence="7 15" id="KW-0949">S-adenosyl-L-methionine</keyword>
<evidence type="ECO:0000256" key="9">
    <source>
        <dbReference type="ARBA" id="ARBA00023002"/>
    </source>
</evidence>
<feature type="binding site" evidence="16">
    <location>
        <begin position="67"/>
        <end position="69"/>
    </location>
    <ligand>
        <name>S-adenosyl-L-methionine</name>
        <dbReference type="ChEBI" id="CHEBI:59789"/>
        <label>2</label>
    </ligand>
</feature>
<feature type="binding site" evidence="16">
    <location>
        <position position="145"/>
    </location>
    <ligand>
        <name>S-adenosyl-L-methionine</name>
        <dbReference type="ChEBI" id="CHEBI:59789"/>
        <label>1</label>
    </ligand>
</feature>
<dbReference type="InterPro" id="IPR007197">
    <property type="entry name" value="rSAM"/>
</dbReference>
<dbReference type="EMBL" id="WACR01000004">
    <property type="protein sequence ID" value="KAB1064787.1"/>
    <property type="molecule type" value="Genomic_DNA"/>
</dbReference>
<dbReference type="GO" id="GO:0004109">
    <property type="term" value="F:coproporphyrinogen oxidase activity"/>
    <property type="evidence" value="ECO:0007669"/>
    <property type="project" value="InterPro"/>
</dbReference>
<evidence type="ECO:0000256" key="14">
    <source>
        <dbReference type="ARBA" id="ARBA00048321"/>
    </source>
</evidence>
<dbReference type="GO" id="GO:0051989">
    <property type="term" value="F:coproporphyrinogen dehydrogenase activity"/>
    <property type="evidence" value="ECO:0007669"/>
    <property type="project" value="UniProtKB-EC"/>
</dbReference>
<evidence type="ECO:0000256" key="2">
    <source>
        <dbReference type="ARBA" id="ARBA00004785"/>
    </source>
</evidence>
<dbReference type="NCBIfam" id="TIGR00538">
    <property type="entry name" value="hemN"/>
    <property type="match status" value="1"/>
</dbReference>
<evidence type="ECO:0000256" key="7">
    <source>
        <dbReference type="ARBA" id="ARBA00022691"/>
    </source>
</evidence>
<dbReference type="SFLD" id="SFLDG01065">
    <property type="entry name" value="anaerobic_coproporphyrinogen-I"/>
    <property type="match status" value="1"/>
</dbReference>
<feature type="binding site" evidence="16">
    <location>
        <position position="184"/>
    </location>
    <ligand>
        <name>S-adenosyl-L-methionine</name>
        <dbReference type="ChEBI" id="CHEBI:59789"/>
        <label>2</label>
    </ligand>
</feature>
<proteinExistence type="inferred from homology"/>
<comment type="cofactor">
    <cofactor evidence="15 17">
        <name>[4Fe-4S] cluster</name>
        <dbReference type="ChEBI" id="CHEBI:49883"/>
    </cofactor>
    <text evidence="15 17">Binds 1 [4Fe-4S] cluster. The cluster is coordinated with 3 cysteines and an exchangeable S-adenosyl-L-methionine.</text>
</comment>
<sequence>MEKQLIKKYNVPGPRYTSYPTVPYWKNDPIDLDEWKESVVETFRATNNEKGISLYIHLPFCESLCHYCGCNVRHTTNHKVEDSYIGYVIKEWQLYLNLLPDVPQISEIHLGGGTPTFFSKQNLSDLIEMIKSTSTIHPQAKMSFEADPRNTTRDQLQTLYDLGFRRVSFGVQDFDQKVQEAINRIQPFDMVRDVTNAAREIGYESINYDLIYGLPHQQPESIEQTFNFVKELMPERIAYYSYAHVPWMKGIQRKFSENDLPQNDAKRELYELGKTLLEKAGYIEIGMDHFALPNDELTLAFQNKTLHRNFMGYTTQPTDLMIGLGSSSISDSWTAFGQNHKTIRNYQKLLDQNELPIFRGHLLNREDLVIRKHILNLMCQFETSWEDEKLKHPTVGEAIAQLTEFEKDELLEIGNQSLTVTDKGKPFIRNICMTFDAHLKRDKPKRELFSRTV</sequence>
<dbReference type="SUPFAM" id="SSF102114">
    <property type="entry name" value="Radical SAM enzymes"/>
    <property type="match status" value="1"/>
</dbReference>
<accession>A0A6N6M598</accession>
<comment type="function">
    <text evidence="13">Involved in the heme biosynthesis. Catalyzes the anaerobic oxidative decarboxylation of propionate groups of rings A and B of coproporphyrinogen III to yield the vinyl groups in protoporphyrinogen IX.</text>
</comment>
<feature type="binding site" evidence="16">
    <location>
        <position position="172"/>
    </location>
    <ligand>
        <name>S-adenosyl-L-methionine</name>
        <dbReference type="ChEBI" id="CHEBI:59789"/>
        <label>2</label>
    </ligand>
</feature>
<evidence type="ECO:0000256" key="1">
    <source>
        <dbReference type="ARBA" id="ARBA00004496"/>
    </source>
</evidence>
<evidence type="ECO:0000256" key="10">
    <source>
        <dbReference type="ARBA" id="ARBA00023004"/>
    </source>
</evidence>
<evidence type="ECO:0000256" key="5">
    <source>
        <dbReference type="ARBA" id="ARBA00022485"/>
    </source>
</evidence>
<dbReference type="InterPro" id="IPR004558">
    <property type="entry name" value="Coprogen_oxidase_HemN"/>
</dbReference>
<feature type="binding site" evidence="16">
    <location>
        <position position="55"/>
    </location>
    <ligand>
        <name>S-adenosyl-L-methionine</name>
        <dbReference type="ChEBI" id="CHEBI:59789"/>
        <label>1</label>
    </ligand>
</feature>
<dbReference type="UniPathway" id="UPA00251">
    <property type="reaction ID" value="UER00323"/>
</dbReference>
<keyword evidence="8 15" id="KW-0479">Metal-binding</keyword>
<dbReference type="GO" id="GO:0006782">
    <property type="term" value="P:protoporphyrinogen IX biosynthetic process"/>
    <property type="evidence" value="ECO:0007669"/>
    <property type="project" value="UniProtKB-UniPathway"/>
</dbReference>
<gene>
    <name evidence="19" type="primary">hemN</name>
    <name evidence="19" type="ORF">F3059_05370</name>
</gene>
<dbReference type="Proteomes" id="UP000435357">
    <property type="component" value="Unassembled WGS sequence"/>
</dbReference>
<protein>
    <recommendedName>
        <fullName evidence="15">Coproporphyrinogen-III oxidase</fullName>
        <ecNumber evidence="15">1.3.98.3</ecNumber>
    </recommendedName>
</protein>
<feature type="binding site" evidence="17">
    <location>
        <position position="68"/>
    </location>
    <ligand>
        <name>[4Fe-4S] cluster</name>
        <dbReference type="ChEBI" id="CHEBI:49883"/>
        <note>4Fe-4S-S-AdoMet</note>
    </ligand>
</feature>
<dbReference type="GO" id="GO:0051539">
    <property type="term" value="F:4 iron, 4 sulfur cluster binding"/>
    <property type="evidence" value="ECO:0007669"/>
    <property type="project" value="UniProtKB-KW"/>
</dbReference>
<evidence type="ECO:0000313" key="20">
    <source>
        <dbReference type="Proteomes" id="UP000435357"/>
    </source>
</evidence>
<evidence type="ECO:0000313" key="19">
    <source>
        <dbReference type="EMBL" id="KAB1064787.1"/>
    </source>
</evidence>
<organism evidence="19 20">
    <name type="scientific">Salibacter halophilus</name>
    <dbReference type="NCBI Taxonomy" id="1803916"/>
    <lineage>
        <taxon>Bacteria</taxon>
        <taxon>Pseudomonadati</taxon>
        <taxon>Bacteroidota</taxon>
        <taxon>Flavobacteriia</taxon>
        <taxon>Flavobacteriales</taxon>
        <taxon>Salibacteraceae</taxon>
        <taxon>Salibacter</taxon>
    </lineage>
</organism>
<feature type="binding site" evidence="17">
    <location>
        <position position="65"/>
    </location>
    <ligand>
        <name>[4Fe-4S] cluster</name>
        <dbReference type="ChEBI" id="CHEBI:49883"/>
        <note>4Fe-4S-S-AdoMet</note>
    </ligand>
</feature>
<dbReference type="GO" id="GO:0005737">
    <property type="term" value="C:cytoplasm"/>
    <property type="evidence" value="ECO:0007669"/>
    <property type="project" value="UniProtKB-SubCell"/>
</dbReference>
<dbReference type="InterPro" id="IPR034505">
    <property type="entry name" value="Coproporphyrinogen-III_oxidase"/>
</dbReference>
<keyword evidence="20" id="KW-1185">Reference proteome</keyword>
<dbReference type="InterPro" id="IPR058240">
    <property type="entry name" value="rSAM_sf"/>
</dbReference>
<dbReference type="PROSITE" id="PS51918">
    <property type="entry name" value="RADICAL_SAM"/>
    <property type="match status" value="1"/>
</dbReference>
<dbReference type="CDD" id="cd01335">
    <property type="entry name" value="Radical_SAM"/>
    <property type="match status" value="1"/>
</dbReference>
<keyword evidence="5 15" id="KW-0004">4Fe-4S</keyword>
<feature type="domain" description="Radical SAM core" evidence="18">
    <location>
        <begin position="46"/>
        <end position="279"/>
    </location>
</feature>
<feature type="binding site" evidence="16">
    <location>
        <position position="329"/>
    </location>
    <ligand>
        <name>S-adenosyl-L-methionine</name>
        <dbReference type="ChEBI" id="CHEBI:59789"/>
        <label>1</label>
    </ligand>
</feature>
<dbReference type="PANTHER" id="PTHR13932">
    <property type="entry name" value="COPROPORPHYRINIGEN III OXIDASE"/>
    <property type="match status" value="1"/>
</dbReference>
<keyword evidence="6 15" id="KW-0963">Cytoplasm</keyword>
<comment type="caution">
    <text evidence="19">The sequence shown here is derived from an EMBL/GenBank/DDBJ whole genome shotgun (WGS) entry which is preliminary data.</text>
</comment>
<keyword evidence="9 15" id="KW-0560">Oxidoreductase</keyword>
<feature type="binding site" evidence="16">
    <location>
        <begin position="113"/>
        <end position="114"/>
    </location>
    <ligand>
        <name>S-adenosyl-L-methionine</name>
        <dbReference type="ChEBI" id="CHEBI:59789"/>
        <label>2</label>
    </ligand>
</feature>
<evidence type="ECO:0000256" key="12">
    <source>
        <dbReference type="ARBA" id="ARBA00023244"/>
    </source>
</evidence>
<keyword evidence="10 15" id="KW-0408">Iron</keyword>
<evidence type="ECO:0000256" key="6">
    <source>
        <dbReference type="ARBA" id="ARBA00022490"/>
    </source>
</evidence>
<dbReference type="OrthoDB" id="9808022at2"/>
<dbReference type="PIRSF" id="PIRSF000167">
    <property type="entry name" value="HemN"/>
    <property type="match status" value="1"/>
</dbReference>
<evidence type="ECO:0000256" key="8">
    <source>
        <dbReference type="ARBA" id="ARBA00022723"/>
    </source>
</evidence>
<dbReference type="AlphaFoldDB" id="A0A6N6M598"/>
<comment type="similarity">
    <text evidence="3 15">Belongs to the anaerobic coproporphyrinogen-III oxidase family.</text>
</comment>
<feature type="binding site" evidence="16">
    <location>
        <position position="112"/>
    </location>
    <ligand>
        <name>S-adenosyl-L-methionine</name>
        <dbReference type="ChEBI" id="CHEBI:59789"/>
        <label>1</label>
    </ligand>
</feature>
<evidence type="ECO:0000256" key="4">
    <source>
        <dbReference type="ARBA" id="ARBA00011245"/>
    </source>
</evidence>
<dbReference type="Gene3D" id="3.80.30.20">
    <property type="entry name" value="tm_1862 like domain"/>
    <property type="match status" value="1"/>
</dbReference>
<comment type="catalytic activity">
    <reaction evidence="14 15">
        <text>coproporphyrinogen III + 2 S-adenosyl-L-methionine = protoporphyrinogen IX + 2 5'-deoxyadenosine + 2 L-methionine + 2 CO2</text>
        <dbReference type="Rhea" id="RHEA:15425"/>
        <dbReference type="ChEBI" id="CHEBI:16526"/>
        <dbReference type="ChEBI" id="CHEBI:17319"/>
        <dbReference type="ChEBI" id="CHEBI:57307"/>
        <dbReference type="ChEBI" id="CHEBI:57309"/>
        <dbReference type="ChEBI" id="CHEBI:57844"/>
        <dbReference type="ChEBI" id="CHEBI:59789"/>
        <dbReference type="EC" id="1.3.98.3"/>
    </reaction>
</comment>
<dbReference type="PANTHER" id="PTHR13932:SF6">
    <property type="entry name" value="OXYGEN-INDEPENDENT COPROPORPHYRINOGEN III OXIDASE"/>
    <property type="match status" value="1"/>
</dbReference>
<dbReference type="SFLD" id="SFLDS00029">
    <property type="entry name" value="Radical_SAM"/>
    <property type="match status" value="1"/>
</dbReference>
<comment type="subcellular location">
    <subcellularLocation>
        <location evidence="1 15">Cytoplasm</location>
    </subcellularLocation>
</comment>
<comment type="subunit">
    <text evidence="4">Monomer.</text>
</comment>
<evidence type="ECO:0000256" key="17">
    <source>
        <dbReference type="PIRSR" id="PIRSR000167-2"/>
    </source>
</evidence>
<evidence type="ECO:0000256" key="3">
    <source>
        <dbReference type="ARBA" id="ARBA00005493"/>
    </source>
</evidence>
<evidence type="ECO:0000256" key="15">
    <source>
        <dbReference type="PIRNR" id="PIRNR000167"/>
    </source>
</evidence>
<evidence type="ECO:0000256" key="16">
    <source>
        <dbReference type="PIRSR" id="PIRSR000167-1"/>
    </source>
</evidence>
<dbReference type="Pfam" id="PF04055">
    <property type="entry name" value="Radical_SAM"/>
    <property type="match status" value="1"/>
</dbReference>
<dbReference type="Gene3D" id="1.10.10.920">
    <property type="match status" value="1"/>
</dbReference>
<reference evidence="19 20" key="1">
    <citation type="submission" date="2019-09" db="EMBL/GenBank/DDBJ databases">
        <title>Genomes of Cryomorphaceae.</title>
        <authorList>
            <person name="Bowman J.P."/>
        </authorList>
    </citation>
    <scope>NUCLEOTIDE SEQUENCE [LARGE SCALE GENOMIC DNA]</scope>
    <source>
        <strain evidence="19 20">KCTC 52047</strain>
    </source>
</reference>
<dbReference type="SMART" id="SM00729">
    <property type="entry name" value="Elp3"/>
    <property type="match status" value="1"/>
</dbReference>
<keyword evidence="12 15" id="KW-0627">Porphyrin biosynthesis</keyword>
<dbReference type="GO" id="GO:0046872">
    <property type="term" value="F:metal ion binding"/>
    <property type="evidence" value="ECO:0007669"/>
    <property type="project" value="UniProtKB-KW"/>
</dbReference>